<keyword evidence="4" id="KW-1185">Reference proteome</keyword>
<dbReference type="EMBL" id="BLAF01000020">
    <property type="protein sequence ID" value="GES21047.1"/>
    <property type="molecule type" value="Genomic_DNA"/>
</dbReference>
<sequence>MRTAGIRLLTWMTMLSTVAACAQEQPATQATVTPSSPAPQETPKNTEPRGSDYQGPDSSWYEAKLTLADGRQVAMHYRRGKGLYEQHTQVGGWTTPHLIYRTKTDACQGITLQSSGDTVTAIADFGVYCSDGEPPTESIAAVAVGDLRKWDHHLTKNFDGWKRATITDRGRKATFRAGRSTLTWTSISGFSDPVHKYPG</sequence>
<dbReference type="PROSITE" id="PS51257">
    <property type="entry name" value="PROKAR_LIPOPROTEIN"/>
    <property type="match status" value="1"/>
</dbReference>
<evidence type="ECO:0000256" key="2">
    <source>
        <dbReference type="SAM" id="SignalP"/>
    </source>
</evidence>
<feature type="region of interest" description="Disordered" evidence="1">
    <location>
        <begin position="26"/>
        <end position="57"/>
    </location>
</feature>
<comment type="caution">
    <text evidence="3">The sequence shown here is derived from an EMBL/GenBank/DDBJ whole genome shotgun (WGS) entry which is preliminary data.</text>
</comment>
<keyword evidence="2" id="KW-0732">Signal</keyword>
<dbReference type="RefSeq" id="WP_174889850.1">
    <property type="nucleotide sequence ID" value="NZ_BAAAHM010000008.1"/>
</dbReference>
<dbReference type="Proteomes" id="UP000377595">
    <property type="component" value="Unassembled WGS sequence"/>
</dbReference>
<feature type="signal peptide" evidence="2">
    <location>
        <begin position="1"/>
        <end position="22"/>
    </location>
</feature>
<proteinExistence type="predicted"/>
<evidence type="ECO:0008006" key="5">
    <source>
        <dbReference type="Google" id="ProtNLM"/>
    </source>
</evidence>
<feature type="chain" id="PRO_5024462240" description="Lipoprotein" evidence="2">
    <location>
        <begin position="23"/>
        <end position="199"/>
    </location>
</feature>
<accession>A0A5M3XHR9</accession>
<dbReference type="AlphaFoldDB" id="A0A5M3XHR9"/>
<gene>
    <name evidence="3" type="ORF">Aple_039430</name>
</gene>
<organism evidence="3 4">
    <name type="scientific">Acrocarpospora pleiomorpha</name>
    <dbReference type="NCBI Taxonomy" id="90975"/>
    <lineage>
        <taxon>Bacteria</taxon>
        <taxon>Bacillati</taxon>
        <taxon>Actinomycetota</taxon>
        <taxon>Actinomycetes</taxon>
        <taxon>Streptosporangiales</taxon>
        <taxon>Streptosporangiaceae</taxon>
        <taxon>Acrocarpospora</taxon>
    </lineage>
</organism>
<evidence type="ECO:0000313" key="3">
    <source>
        <dbReference type="EMBL" id="GES21047.1"/>
    </source>
</evidence>
<feature type="compositionally biased region" description="Polar residues" evidence="1">
    <location>
        <begin position="26"/>
        <end position="43"/>
    </location>
</feature>
<evidence type="ECO:0000256" key="1">
    <source>
        <dbReference type="SAM" id="MobiDB-lite"/>
    </source>
</evidence>
<evidence type="ECO:0000313" key="4">
    <source>
        <dbReference type="Proteomes" id="UP000377595"/>
    </source>
</evidence>
<reference evidence="3 4" key="1">
    <citation type="submission" date="2019-10" db="EMBL/GenBank/DDBJ databases">
        <title>Whole genome shotgun sequence of Acrocarpospora pleiomorpha NBRC 16267.</title>
        <authorList>
            <person name="Ichikawa N."/>
            <person name="Kimura A."/>
            <person name="Kitahashi Y."/>
            <person name="Komaki H."/>
            <person name="Oguchi A."/>
        </authorList>
    </citation>
    <scope>NUCLEOTIDE SEQUENCE [LARGE SCALE GENOMIC DNA]</scope>
    <source>
        <strain evidence="3 4">NBRC 16267</strain>
    </source>
</reference>
<name>A0A5M3XHR9_9ACTN</name>
<protein>
    <recommendedName>
        <fullName evidence="5">Lipoprotein</fullName>
    </recommendedName>
</protein>